<protein>
    <submittedName>
        <fullName evidence="1">Uncharacterized protein</fullName>
    </submittedName>
</protein>
<organism evidence="1">
    <name type="scientific">marine sediment metagenome</name>
    <dbReference type="NCBI Taxonomy" id="412755"/>
    <lineage>
        <taxon>unclassified sequences</taxon>
        <taxon>metagenomes</taxon>
        <taxon>ecological metagenomes</taxon>
    </lineage>
</organism>
<sequence>MLPFHNPWQPIKEGAVEIRFDRSDGKIRVTYTVDFAQTNLSPGAAANVQKAIVTVLRKGLGVSLSRLK</sequence>
<comment type="caution">
    <text evidence="1">The sequence shown here is derived from an EMBL/GenBank/DDBJ whole genome shotgun (WGS) entry which is preliminary data.</text>
</comment>
<proteinExistence type="predicted"/>
<dbReference type="AlphaFoldDB" id="X1Q4S2"/>
<dbReference type="EMBL" id="BARW01004474">
    <property type="protein sequence ID" value="GAI63487.1"/>
    <property type="molecule type" value="Genomic_DNA"/>
</dbReference>
<gene>
    <name evidence="1" type="ORF">S12H4_10455</name>
</gene>
<reference evidence="1" key="1">
    <citation type="journal article" date="2014" name="Front. Microbiol.">
        <title>High frequency of phylogenetically diverse reductive dehalogenase-homologous genes in deep subseafloor sedimentary metagenomes.</title>
        <authorList>
            <person name="Kawai M."/>
            <person name="Futagami T."/>
            <person name="Toyoda A."/>
            <person name="Takaki Y."/>
            <person name="Nishi S."/>
            <person name="Hori S."/>
            <person name="Arai W."/>
            <person name="Tsubouchi T."/>
            <person name="Morono Y."/>
            <person name="Uchiyama I."/>
            <person name="Ito T."/>
            <person name="Fujiyama A."/>
            <person name="Inagaki F."/>
            <person name="Takami H."/>
        </authorList>
    </citation>
    <scope>NUCLEOTIDE SEQUENCE</scope>
    <source>
        <strain evidence="1">Expedition CK06-06</strain>
    </source>
</reference>
<accession>X1Q4S2</accession>
<name>X1Q4S2_9ZZZZ</name>
<evidence type="ECO:0000313" key="1">
    <source>
        <dbReference type="EMBL" id="GAI63487.1"/>
    </source>
</evidence>